<proteinExistence type="predicted"/>
<dbReference type="EMBL" id="BARU01009189">
    <property type="protein sequence ID" value="GAH33755.1"/>
    <property type="molecule type" value="Genomic_DNA"/>
</dbReference>
<gene>
    <name evidence="1" type="ORF">S03H2_17779</name>
</gene>
<organism evidence="1">
    <name type="scientific">marine sediment metagenome</name>
    <dbReference type="NCBI Taxonomy" id="412755"/>
    <lineage>
        <taxon>unclassified sequences</taxon>
        <taxon>metagenomes</taxon>
        <taxon>ecological metagenomes</taxon>
    </lineage>
</organism>
<reference evidence="1" key="1">
    <citation type="journal article" date="2014" name="Front. Microbiol.">
        <title>High frequency of phylogenetically diverse reductive dehalogenase-homologous genes in deep subseafloor sedimentary metagenomes.</title>
        <authorList>
            <person name="Kawai M."/>
            <person name="Futagami T."/>
            <person name="Toyoda A."/>
            <person name="Takaki Y."/>
            <person name="Nishi S."/>
            <person name="Hori S."/>
            <person name="Arai W."/>
            <person name="Tsubouchi T."/>
            <person name="Morono Y."/>
            <person name="Uchiyama I."/>
            <person name="Ito T."/>
            <person name="Fujiyama A."/>
            <person name="Inagaki F."/>
            <person name="Takami H."/>
        </authorList>
    </citation>
    <scope>NUCLEOTIDE SEQUENCE</scope>
    <source>
        <strain evidence="1">Expedition CK06-06</strain>
    </source>
</reference>
<sequence>MSYSQYERGEYIRLNMIYHLLLDGGAGKINAEQFGTTWDLIDEMETAGTTHNEQLTQDEYYKKAVRAWVDAKKIQRQRIAESKSI</sequence>
<name>X1FMK6_9ZZZZ</name>
<protein>
    <submittedName>
        <fullName evidence="1">Uncharacterized protein</fullName>
    </submittedName>
</protein>
<comment type="caution">
    <text evidence="1">The sequence shown here is derived from an EMBL/GenBank/DDBJ whole genome shotgun (WGS) entry which is preliminary data.</text>
</comment>
<accession>X1FMK6</accession>
<dbReference type="AlphaFoldDB" id="X1FMK6"/>
<evidence type="ECO:0000313" key="1">
    <source>
        <dbReference type="EMBL" id="GAH33755.1"/>
    </source>
</evidence>